<dbReference type="RefSeq" id="WP_190551083.1">
    <property type="nucleotide sequence ID" value="NZ_CAWPNO010000124.1"/>
</dbReference>
<organism evidence="3 4">
    <name type="scientific">Calothrix parietina FACHB-288</name>
    <dbReference type="NCBI Taxonomy" id="2692896"/>
    <lineage>
        <taxon>Bacteria</taxon>
        <taxon>Bacillati</taxon>
        <taxon>Cyanobacteriota</taxon>
        <taxon>Cyanophyceae</taxon>
        <taxon>Nostocales</taxon>
        <taxon>Calotrichaceae</taxon>
        <taxon>Calothrix</taxon>
    </lineage>
</organism>
<protein>
    <submittedName>
        <fullName evidence="3">AMIN domain-containing protein</fullName>
    </submittedName>
</protein>
<dbReference type="InterPro" id="IPR021731">
    <property type="entry name" value="AMIN_dom"/>
</dbReference>
<name>A0ABR8AMB4_9CYAN</name>
<sequence>MVKSLKTKQSCQLCQQLFGISWFGIYTIITLQAGSISALPATKQLPPPIGSSNITSPLAILDNWRFSPEALQLEFSVSSGTTPHYFYLAQPPRLVVDLPNTKLGYVSTQQSYSGAIQRVRVSQLNAGVTRIVLDVAPGNYLDPNQVKLQPTSKKNSTRWVLRGINSGLRNAVQPRQYPQQSNTLPVIPPNYPQQPNNLPTIPYNYPQPTINQPTTNNQQFPFATLPPPSHTLPSIPTNSQQPLVVVPPLSPNNQSQLPNPILPPPIFSNQPNNIANPDLINQPDFTVPTLPQSPPSFRGEAPAPVIEFGQPIPRMQN</sequence>
<proteinExistence type="predicted"/>
<dbReference type="Pfam" id="PF11741">
    <property type="entry name" value="AMIN"/>
    <property type="match status" value="1"/>
</dbReference>
<evidence type="ECO:0000313" key="3">
    <source>
        <dbReference type="EMBL" id="MBD2200380.1"/>
    </source>
</evidence>
<feature type="compositionally biased region" description="Polar residues" evidence="1">
    <location>
        <begin position="207"/>
        <end position="221"/>
    </location>
</feature>
<accession>A0ABR8AMB4</accession>
<reference evidence="3 4" key="1">
    <citation type="journal article" date="2020" name="ISME J.">
        <title>Comparative genomics reveals insights into cyanobacterial evolution and habitat adaptation.</title>
        <authorList>
            <person name="Chen M.Y."/>
            <person name="Teng W.K."/>
            <person name="Zhao L."/>
            <person name="Hu C.X."/>
            <person name="Zhou Y.K."/>
            <person name="Han B.P."/>
            <person name="Song L.R."/>
            <person name="Shu W.S."/>
        </authorList>
    </citation>
    <scope>NUCLEOTIDE SEQUENCE [LARGE SCALE GENOMIC DNA]</scope>
    <source>
        <strain evidence="3 4">FACHB-288</strain>
    </source>
</reference>
<feature type="domain" description="AMIN" evidence="2">
    <location>
        <begin position="61"/>
        <end position="159"/>
    </location>
</feature>
<dbReference type="Gene3D" id="2.60.40.3500">
    <property type="match status" value="1"/>
</dbReference>
<feature type="region of interest" description="Disordered" evidence="1">
    <location>
        <begin position="207"/>
        <end position="243"/>
    </location>
</feature>
<gene>
    <name evidence="3" type="ORF">H6G24_33785</name>
</gene>
<dbReference type="Proteomes" id="UP000658514">
    <property type="component" value="Unassembled WGS sequence"/>
</dbReference>
<evidence type="ECO:0000313" key="4">
    <source>
        <dbReference type="Proteomes" id="UP000658514"/>
    </source>
</evidence>
<comment type="caution">
    <text evidence="3">The sequence shown here is derived from an EMBL/GenBank/DDBJ whole genome shotgun (WGS) entry which is preliminary data.</text>
</comment>
<evidence type="ECO:0000256" key="1">
    <source>
        <dbReference type="SAM" id="MobiDB-lite"/>
    </source>
</evidence>
<dbReference type="EMBL" id="JACJQH010000086">
    <property type="protein sequence ID" value="MBD2200380.1"/>
    <property type="molecule type" value="Genomic_DNA"/>
</dbReference>
<feature type="region of interest" description="Disordered" evidence="1">
    <location>
        <begin position="280"/>
        <end position="303"/>
    </location>
</feature>
<evidence type="ECO:0000259" key="2">
    <source>
        <dbReference type="Pfam" id="PF11741"/>
    </source>
</evidence>
<keyword evidence="4" id="KW-1185">Reference proteome</keyword>